<gene>
    <name evidence="3" type="ORF">ACFSUO_11725</name>
</gene>
<feature type="compositionally biased region" description="Basic and acidic residues" evidence="1">
    <location>
        <begin position="1"/>
        <end position="11"/>
    </location>
</feature>
<feature type="transmembrane region" description="Helical" evidence="2">
    <location>
        <begin position="92"/>
        <end position="115"/>
    </location>
</feature>
<reference evidence="4" key="1">
    <citation type="journal article" date="2019" name="Int. J. Syst. Evol. Microbiol.">
        <title>The Global Catalogue of Microorganisms (GCM) 10K type strain sequencing project: providing services to taxonomists for standard genome sequencing and annotation.</title>
        <authorList>
            <consortium name="The Broad Institute Genomics Platform"/>
            <consortium name="The Broad Institute Genome Sequencing Center for Infectious Disease"/>
            <person name="Wu L."/>
            <person name="Ma J."/>
        </authorList>
    </citation>
    <scope>NUCLEOTIDE SEQUENCE [LARGE SCALE GENOMIC DNA]</scope>
    <source>
        <strain evidence="4">TISTR 1535</strain>
    </source>
</reference>
<accession>A0ABW5V6Q2</accession>
<proteinExistence type="predicted"/>
<organism evidence="3 4">
    <name type="scientific">Lentibacillus juripiscarius</name>
    <dbReference type="NCBI Taxonomy" id="257446"/>
    <lineage>
        <taxon>Bacteria</taxon>
        <taxon>Bacillati</taxon>
        <taxon>Bacillota</taxon>
        <taxon>Bacilli</taxon>
        <taxon>Bacillales</taxon>
        <taxon>Bacillaceae</taxon>
        <taxon>Lentibacillus</taxon>
    </lineage>
</organism>
<keyword evidence="4" id="KW-1185">Reference proteome</keyword>
<name>A0ABW5V6Q2_9BACI</name>
<feature type="region of interest" description="Disordered" evidence="1">
    <location>
        <begin position="1"/>
        <end position="20"/>
    </location>
</feature>
<sequence length="121" mass="13086">MTVSYDGKDATPVELDLPESSNDMQPGAIADKLVNTITMSGLYVLLFSLLTVYHHSVSNKTYFPAILSAILTGIVFLSSFAAVAFYNAWAGIGIFMLAVTLGGCTAVIFMFALIYSKFVKR</sequence>
<feature type="transmembrane region" description="Helical" evidence="2">
    <location>
        <begin position="33"/>
        <end position="53"/>
    </location>
</feature>
<protein>
    <submittedName>
        <fullName evidence="3">Uncharacterized protein</fullName>
    </submittedName>
</protein>
<dbReference type="EMBL" id="JBHUNA010000024">
    <property type="protein sequence ID" value="MFD2761621.1"/>
    <property type="molecule type" value="Genomic_DNA"/>
</dbReference>
<keyword evidence="2" id="KW-1133">Transmembrane helix</keyword>
<comment type="caution">
    <text evidence="3">The sequence shown here is derived from an EMBL/GenBank/DDBJ whole genome shotgun (WGS) entry which is preliminary data.</text>
</comment>
<evidence type="ECO:0000313" key="4">
    <source>
        <dbReference type="Proteomes" id="UP001597502"/>
    </source>
</evidence>
<feature type="transmembrane region" description="Helical" evidence="2">
    <location>
        <begin position="65"/>
        <end position="86"/>
    </location>
</feature>
<keyword evidence="2" id="KW-0812">Transmembrane</keyword>
<keyword evidence="2" id="KW-0472">Membrane</keyword>
<dbReference type="Proteomes" id="UP001597502">
    <property type="component" value="Unassembled WGS sequence"/>
</dbReference>
<evidence type="ECO:0000256" key="2">
    <source>
        <dbReference type="SAM" id="Phobius"/>
    </source>
</evidence>
<evidence type="ECO:0000256" key="1">
    <source>
        <dbReference type="SAM" id="MobiDB-lite"/>
    </source>
</evidence>
<dbReference type="RefSeq" id="WP_382394300.1">
    <property type="nucleotide sequence ID" value="NZ_JBHUNA010000024.1"/>
</dbReference>
<evidence type="ECO:0000313" key="3">
    <source>
        <dbReference type="EMBL" id="MFD2761621.1"/>
    </source>
</evidence>